<evidence type="ECO:0000313" key="4">
    <source>
        <dbReference type="EMBL" id="MEK9501684.1"/>
    </source>
</evidence>
<evidence type="ECO:0000256" key="1">
    <source>
        <dbReference type="ARBA" id="ARBA00022741"/>
    </source>
</evidence>
<proteinExistence type="predicted"/>
<comment type="caution">
    <text evidence="4">The sequence shown here is derived from an EMBL/GenBank/DDBJ whole genome shotgun (WGS) entry which is preliminary data.</text>
</comment>
<evidence type="ECO:0000313" key="5">
    <source>
        <dbReference type="Proteomes" id="UP001484239"/>
    </source>
</evidence>
<gene>
    <name evidence="4" type="ORF">WI372_11895</name>
</gene>
<dbReference type="InterPro" id="IPR003439">
    <property type="entry name" value="ABC_transporter-like_ATP-bd"/>
</dbReference>
<keyword evidence="1" id="KW-0547">Nucleotide-binding</keyword>
<sequence length="261" mass="27474">MQGLTIEGVTAGYGATDIIERLDLGPLPHGELTAFVGPNAAGKSTLLRAIAGLVRTSGSIRLDGDELTRLSAGKRARRVAFMPQTPPDRLHLSVLESVIGALMVGPTDGGSDDRSPAESAMAALARIGLAERAMEPLANLSGGQRQLVGLAQALVRKPSLLLLDEPTSALDLRLQVVVMQLLRSYAREGNIVGVVIHDLGLAARWADRVVLLDEGSVVASAPPHEALTADRLNQVYGVACRLERCTRGTLQVLVDDVQGAS</sequence>
<dbReference type="Pfam" id="PF00005">
    <property type="entry name" value="ABC_tran"/>
    <property type="match status" value="1"/>
</dbReference>
<reference evidence="4 5" key="1">
    <citation type="submission" date="2024-02" db="EMBL/GenBank/DDBJ databases">
        <title>A novel Gemmatimonadota bacterium.</title>
        <authorList>
            <person name="Du Z.-J."/>
            <person name="Ye Y.-Q."/>
        </authorList>
    </citation>
    <scope>NUCLEOTIDE SEQUENCE [LARGE SCALE GENOMIC DNA]</scope>
    <source>
        <strain evidence="4 5">DH-20</strain>
    </source>
</reference>
<dbReference type="SMART" id="SM00382">
    <property type="entry name" value="AAA"/>
    <property type="match status" value="1"/>
</dbReference>
<dbReference type="InterPro" id="IPR003593">
    <property type="entry name" value="AAA+_ATPase"/>
</dbReference>
<feature type="domain" description="ABC transporter" evidence="3">
    <location>
        <begin position="4"/>
        <end position="239"/>
    </location>
</feature>
<dbReference type="SUPFAM" id="SSF52540">
    <property type="entry name" value="P-loop containing nucleoside triphosphate hydrolases"/>
    <property type="match status" value="1"/>
</dbReference>
<dbReference type="Proteomes" id="UP001484239">
    <property type="component" value="Unassembled WGS sequence"/>
</dbReference>
<accession>A0ABU9EAJ7</accession>
<dbReference type="GO" id="GO:0005524">
    <property type="term" value="F:ATP binding"/>
    <property type="evidence" value="ECO:0007669"/>
    <property type="project" value="UniProtKB-KW"/>
</dbReference>
<dbReference type="EMBL" id="JBBHLI010000006">
    <property type="protein sequence ID" value="MEK9501684.1"/>
    <property type="molecule type" value="Genomic_DNA"/>
</dbReference>
<protein>
    <submittedName>
        <fullName evidence="4">ABC transporter ATP-binding protein</fullName>
    </submittedName>
</protein>
<dbReference type="InterPro" id="IPR027417">
    <property type="entry name" value="P-loop_NTPase"/>
</dbReference>
<dbReference type="PROSITE" id="PS50893">
    <property type="entry name" value="ABC_TRANSPORTER_2"/>
    <property type="match status" value="1"/>
</dbReference>
<keyword evidence="5" id="KW-1185">Reference proteome</keyword>
<keyword evidence="2 4" id="KW-0067">ATP-binding</keyword>
<organism evidence="4 5">
    <name type="scientific">Gaopeijia maritima</name>
    <dbReference type="NCBI Taxonomy" id="3119007"/>
    <lineage>
        <taxon>Bacteria</taxon>
        <taxon>Pseudomonadati</taxon>
        <taxon>Gemmatimonadota</taxon>
        <taxon>Longimicrobiia</taxon>
        <taxon>Gaopeijiales</taxon>
        <taxon>Gaopeijiaceae</taxon>
        <taxon>Gaopeijia</taxon>
    </lineage>
</organism>
<dbReference type="CDD" id="cd03214">
    <property type="entry name" value="ABC_Iron-Siderophores_B12_Hemin"/>
    <property type="match status" value="1"/>
</dbReference>
<dbReference type="PANTHER" id="PTHR42794">
    <property type="entry name" value="HEMIN IMPORT ATP-BINDING PROTEIN HMUV"/>
    <property type="match status" value="1"/>
</dbReference>
<evidence type="ECO:0000259" key="3">
    <source>
        <dbReference type="PROSITE" id="PS50893"/>
    </source>
</evidence>
<dbReference type="InterPro" id="IPR017871">
    <property type="entry name" value="ABC_transporter-like_CS"/>
</dbReference>
<dbReference type="Gene3D" id="3.40.50.300">
    <property type="entry name" value="P-loop containing nucleotide triphosphate hydrolases"/>
    <property type="match status" value="1"/>
</dbReference>
<evidence type="ECO:0000256" key="2">
    <source>
        <dbReference type="ARBA" id="ARBA00022840"/>
    </source>
</evidence>
<dbReference type="PANTHER" id="PTHR42794:SF2">
    <property type="entry name" value="ABC TRANSPORTER ATP-BINDING PROTEIN"/>
    <property type="match status" value="1"/>
</dbReference>
<dbReference type="PROSITE" id="PS00211">
    <property type="entry name" value="ABC_TRANSPORTER_1"/>
    <property type="match status" value="1"/>
</dbReference>
<name>A0ABU9EAJ7_9BACT</name>